<evidence type="ECO:0000313" key="4">
    <source>
        <dbReference type="Proteomes" id="UP001209878"/>
    </source>
</evidence>
<accession>A0AAD9KP66</accession>
<dbReference type="AlphaFoldDB" id="A0AAD9KP66"/>
<dbReference type="PANTHER" id="PTHR12844:SF42">
    <property type="entry name" value="CONNECTOR ENHANCER OF KSR PROTEIN CNK"/>
    <property type="match status" value="1"/>
</dbReference>
<dbReference type="PROSITE" id="PS50003">
    <property type="entry name" value="PH_DOMAIN"/>
    <property type="match status" value="1"/>
</dbReference>
<dbReference type="Pfam" id="PF00169">
    <property type="entry name" value="PH"/>
    <property type="match status" value="1"/>
</dbReference>
<dbReference type="EMBL" id="JAODUO010000766">
    <property type="protein sequence ID" value="KAK2174921.1"/>
    <property type="molecule type" value="Genomic_DNA"/>
</dbReference>
<protein>
    <recommendedName>
        <fullName evidence="2">PH domain-containing protein</fullName>
    </recommendedName>
</protein>
<feature type="domain" description="PH" evidence="2">
    <location>
        <begin position="1"/>
        <end position="83"/>
    </location>
</feature>
<dbReference type="PANTHER" id="PTHR12844">
    <property type="entry name" value="CONNECTOR ENCHANCER OF KINASE SUPPRESSOR OF RAS"/>
    <property type="match status" value="1"/>
</dbReference>
<reference evidence="3" key="1">
    <citation type="journal article" date="2023" name="Mol. Biol. Evol.">
        <title>Third-Generation Sequencing Reveals the Adaptive Role of the Epigenome in Three Deep-Sea Polychaetes.</title>
        <authorList>
            <person name="Perez M."/>
            <person name="Aroh O."/>
            <person name="Sun Y."/>
            <person name="Lan Y."/>
            <person name="Juniper S.K."/>
            <person name="Young C.R."/>
            <person name="Angers B."/>
            <person name="Qian P.Y."/>
        </authorList>
    </citation>
    <scope>NUCLEOTIDE SEQUENCE</scope>
    <source>
        <strain evidence="3">R07B-5</strain>
    </source>
</reference>
<dbReference type="SMART" id="SM00233">
    <property type="entry name" value="PH"/>
    <property type="match status" value="1"/>
</dbReference>
<dbReference type="InterPro" id="IPR051566">
    <property type="entry name" value="CNKSR"/>
</dbReference>
<dbReference type="Proteomes" id="UP001209878">
    <property type="component" value="Unassembled WGS sequence"/>
</dbReference>
<evidence type="ECO:0000256" key="1">
    <source>
        <dbReference type="SAM" id="MobiDB-lite"/>
    </source>
</evidence>
<dbReference type="Gene3D" id="2.30.29.30">
    <property type="entry name" value="Pleckstrin-homology domain (PH domain)/Phosphotyrosine-binding domain (PTB)"/>
    <property type="match status" value="1"/>
</dbReference>
<dbReference type="InterPro" id="IPR001849">
    <property type="entry name" value="PH_domain"/>
</dbReference>
<keyword evidence="4" id="KW-1185">Reference proteome</keyword>
<sequence length="283" mass="31415">MASRWVKRWFVLKDQNLYYYKGPDDLKAQGVLHLPSFKVSPSKETKSKKFAFKAHHAGTTFYFAAERQNDMVKWMNKMGLAAIVFDASDIETTAGFVRRGLQPSQSSQVESYSESEDDEDKDTTPTSSHPGTPRSGTPDRDLETVIESPLPTPSPTPTPTPVPSSSCSEITSDPLTSLLRNINKAKLGIDGSDIGVRRTSTMKPVTVTTGNRRSKEVNLTRKLASLQRTCKDKEHELGIIEAFLGAGPVTAARLREFERLHPHIIRLIQDGKDDDSYESSDDS</sequence>
<evidence type="ECO:0000259" key="2">
    <source>
        <dbReference type="PROSITE" id="PS50003"/>
    </source>
</evidence>
<dbReference type="InterPro" id="IPR011993">
    <property type="entry name" value="PH-like_dom_sf"/>
</dbReference>
<name>A0AAD9KP66_RIDPI</name>
<dbReference type="SUPFAM" id="SSF50729">
    <property type="entry name" value="PH domain-like"/>
    <property type="match status" value="1"/>
</dbReference>
<comment type="caution">
    <text evidence="3">The sequence shown here is derived from an EMBL/GenBank/DDBJ whole genome shotgun (WGS) entry which is preliminary data.</text>
</comment>
<feature type="compositionally biased region" description="Pro residues" evidence="1">
    <location>
        <begin position="150"/>
        <end position="162"/>
    </location>
</feature>
<proteinExistence type="predicted"/>
<organism evidence="3 4">
    <name type="scientific">Ridgeia piscesae</name>
    <name type="common">Tubeworm</name>
    <dbReference type="NCBI Taxonomy" id="27915"/>
    <lineage>
        <taxon>Eukaryota</taxon>
        <taxon>Metazoa</taxon>
        <taxon>Spiralia</taxon>
        <taxon>Lophotrochozoa</taxon>
        <taxon>Annelida</taxon>
        <taxon>Polychaeta</taxon>
        <taxon>Sedentaria</taxon>
        <taxon>Canalipalpata</taxon>
        <taxon>Sabellida</taxon>
        <taxon>Siboglinidae</taxon>
        <taxon>Ridgeia</taxon>
    </lineage>
</organism>
<feature type="region of interest" description="Disordered" evidence="1">
    <location>
        <begin position="98"/>
        <end position="172"/>
    </location>
</feature>
<evidence type="ECO:0000313" key="3">
    <source>
        <dbReference type="EMBL" id="KAK2174921.1"/>
    </source>
</evidence>
<feature type="compositionally biased region" description="Low complexity" evidence="1">
    <location>
        <begin position="102"/>
        <end position="112"/>
    </location>
</feature>
<gene>
    <name evidence="3" type="ORF">NP493_767g01030</name>
</gene>